<proteinExistence type="predicted"/>
<evidence type="ECO:0008006" key="3">
    <source>
        <dbReference type="Google" id="ProtNLM"/>
    </source>
</evidence>
<dbReference type="Proteomes" id="UP000483839">
    <property type="component" value="Unassembled WGS sequence"/>
</dbReference>
<evidence type="ECO:0000313" key="2">
    <source>
        <dbReference type="Proteomes" id="UP000483839"/>
    </source>
</evidence>
<protein>
    <recommendedName>
        <fullName evidence="3">DUF465 domain-containing protein</fullName>
    </recommendedName>
</protein>
<name>A0A6L6GAN7_STRUB</name>
<dbReference type="AlphaFoldDB" id="A0A6L6GAN7"/>
<reference evidence="1 2" key="1">
    <citation type="submission" date="2019-11" db="EMBL/GenBank/DDBJ databases">
        <title>Streptococcus uberis isolated from clinical mastitis cases on a southeastern Queensland dairy.</title>
        <authorList>
            <person name="Workentine M.L."/>
            <person name="Price R."/>
            <person name="Olchowy T."/>
        </authorList>
    </citation>
    <scope>NUCLEOTIDE SEQUENCE [LARGE SCALE GENOMIC DNA]</scope>
    <source>
        <strain evidence="1 2">OLC4459-A17</strain>
    </source>
</reference>
<comment type="caution">
    <text evidence="1">The sequence shown here is derived from an EMBL/GenBank/DDBJ whole genome shotgun (WGS) entry which is preliminary data.</text>
</comment>
<sequence>MGIINYLKRKAEKNNPQRENYIEKHHLSYQNELAELNHNIDQLKSTKSKNQTRLSLLEKRKARVEKILKHDI</sequence>
<organism evidence="1 2">
    <name type="scientific">Streptococcus uberis</name>
    <dbReference type="NCBI Taxonomy" id="1349"/>
    <lineage>
        <taxon>Bacteria</taxon>
        <taxon>Bacillati</taxon>
        <taxon>Bacillota</taxon>
        <taxon>Bacilli</taxon>
        <taxon>Lactobacillales</taxon>
        <taxon>Streptococcaceae</taxon>
        <taxon>Streptococcus</taxon>
    </lineage>
</organism>
<dbReference type="RefSeq" id="WP_046389344.1">
    <property type="nucleotide sequence ID" value="NZ_JADFAX010000006.1"/>
</dbReference>
<accession>A0A6L6GAN7</accession>
<evidence type="ECO:0000313" key="1">
    <source>
        <dbReference type="EMBL" id="MTD02257.1"/>
    </source>
</evidence>
<gene>
    <name evidence="1" type="ORF">GKS16_08250</name>
</gene>
<dbReference type="EMBL" id="WLXI01000056">
    <property type="protein sequence ID" value="MTD02257.1"/>
    <property type="molecule type" value="Genomic_DNA"/>
</dbReference>